<dbReference type="InterPro" id="IPR052025">
    <property type="entry name" value="Xyloglucanase_GH74"/>
</dbReference>
<dbReference type="AlphaFoldDB" id="X0U3S3"/>
<feature type="non-terminal residue" evidence="1">
    <location>
        <position position="229"/>
    </location>
</feature>
<dbReference type="PANTHER" id="PTHR43739">
    <property type="entry name" value="XYLOGLUCANASE (EUROFUNG)"/>
    <property type="match status" value="1"/>
</dbReference>
<dbReference type="InterPro" id="IPR015943">
    <property type="entry name" value="WD40/YVTN_repeat-like_dom_sf"/>
</dbReference>
<dbReference type="PROSITE" id="PS51257">
    <property type="entry name" value="PROKAR_LIPOPROTEIN"/>
    <property type="match status" value="1"/>
</dbReference>
<evidence type="ECO:0008006" key="2">
    <source>
        <dbReference type="Google" id="ProtNLM"/>
    </source>
</evidence>
<evidence type="ECO:0000313" key="1">
    <source>
        <dbReference type="EMBL" id="GAF95037.1"/>
    </source>
</evidence>
<name>X0U3S3_9ZZZZ</name>
<proteinExistence type="predicted"/>
<organism evidence="1">
    <name type="scientific">marine sediment metagenome</name>
    <dbReference type="NCBI Taxonomy" id="412755"/>
    <lineage>
        <taxon>unclassified sequences</taxon>
        <taxon>metagenomes</taxon>
        <taxon>ecological metagenomes</taxon>
    </lineage>
</organism>
<reference evidence="1" key="1">
    <citation type="journal article" date="2014" name="Front. Microbiol.">
        <title>High frequency of phylogenetically diverse reductive dehalogenase-homologous genes in deep subseafloor sedimentary metagenomes.</title>
        <authorList>
            <person name="Kawai M."/>
            <person name="Futagami T."/>
            <person name="Toyoda A."/>
            <person name="Takaki Y."/>
            <person name="Nishi S."/>
            <person name="Hori S."/>
            <person name="Arai W."/>
            <person name="Tsubouchi T."/>
            <person name="Morono Y."/>
            <person name="Uchiyama I."/>
            <person name="Ito T."/>
            <person name="Fujiyama A."/>
            <person name="Inagaki F."/>
            <person name="Takami H."/>
        </authorList>
    </citation>
    <scope>NUCLEOTIDE SEQUENCE</scope>
    <source>
        <strain evidence="1">Expedition CK06-06</strain>
    </source>
</reference>
<dbReference type="GO" id="GO:0010411">
    <property type="term" value="P:xyloglucan metabolic process"/>
    <property type="evidence" value="ECO:0007669"/>
    <property type="project" value="TreeGrafter"/>
</dbReference>
<dbReference type="PANTHER" id="PTHR43739:SF5">
    <property type="entry name" value="EXO-ALPHA-SIALIDASE"/>
    <property type="match status" value="1"/>
</dbReference>
<sequence>MFKNKLNLLILIMVIAIIVSGCSISFKTEDNGINDGGVYVTINKGDNWQQKVLIPTTTGRPKSINTLSANVLAMDPNDSGAIYFGSVDNGLFYTYNGAKEWFIAKNLDKITINDVVIDSSSKCIIYAAIGNRVYKSTDCNRSWSQVYYDNDVNTIINSIVIDHYNSANVYIGTSRGEIIKSSNRGVSWQTLGRFKGDVEKIIISPHDSRLIFVATSKKGIYRSNDSGIN</sequence>
<comment type="caution">
    <text evidence="1">The sequence shown here is derived from an EMBL/GenBank/DDBJ whole genome shotgun (WGS) entry which is preliminary data.</text>
</comment>
<accession>X0U3S3</accession>
<dbReference type="Gene3D" id="2.130.10.10">
    <property type="entry name" value="YVTN repeat-like/Quinoprotein amine dehydrogenase"/>
    <property type="match status" value="2"/>
</dbReference>
<protein>
    <recommendedName>
        <fullName evidence="2">Photosynthesis system II assembly factor Ycf48/Hcf136-like domain-containing protein</fullName>
    </recommendedName>
</protein>
<dbReference type="SUPFAM" id="SSF110296">
    <property type="entry name" value="Oligoxyloglucan reducing end-specific cellobiohydrolase"/>
    <property type="match status" value="1"/>
</dbReference>
<dbReference type="EMBL" id="BARS01015846">
    <property type="protein sequence ID" value="GAF95037.1"/>
    <property type="molecule type" value="Genomic_DNA"/>
</dbReference>
<gene>
    <name evidence="1" type="ORF">S01H1_26164</name>
</gene>